<evidence type="ECO:0000313" key="1">
    <source>
        <dbReference type="EMBL" id="TVZ74221.1"/>
    </source>
</evidence>
<dbReference type="InterPro" id="IPR009783">
    <property type="entry name" value="DUF1348"/>
</dbReference>
<organism evidence="1 2">
    <name type="scientific">Rhizobium mongolense USDA 1844</name>
    <dbReference type="NCBI Taxonomy" id="1079460"/>
    <lineage>
        <taxon>Bacteria</taxon>
        <taxon>Pseudomonadati</taxon>
        <taxon>Pseudomonadota</taxon>
        <taxon>Alphaproteobacteria</taxon>
        <taxon>Hyphomicrobiales</taxon>
        <taxon>Rhizobiaceae</taxon>
        <taxon>Rhizobium/Agrobacterium group</taxon>
        <taxon>Rhizobium</taxon>
    </lineage>
</organism>
<protein>
    <submittedName>
        <fullName evidence="1">Uncharacterized protein DUF1348</fullName>
    </submittedName>
</protein>
<accession>A0A559TI01</accession>
<dbReference type="PANTHER" id="PTHR31757:SF0">
    <property type="entry name" value="SLL0781 PROTEIN"/>
    <property type="match status" value="1"/>
</dbReference>
<dbReference type="EMBL" id="VISO01000002">
    <property type="protein sequence ID" value="TVZ74221.1"/>
    <property type="molecule type" value="Genomic_DNA"/>
</dbReference>
<name>A0A559TI01_9HYPH</name>
<dbReference type="Gene3D" id="3.10.450.50">
    <property type="match status" value="1"/>
</dbReference>
<proteinExistence type="predicted"/>
<dbReference type="Pfam" id="PF07080">
    <property type="entry name" value="DUF1348"/>
    <property type="match status" value="1"/>
</dbReference>
<evidence type="ECO:0000313" key="2">
    <source>
        <dbReference type="Proteomes" id="UP000319824"/>
    </source>
</evidence>
<dbReference type="AlphaFoldDB" id="A0A559TI01"/>
<dbReference type="PANTHER" id="PTHR31757">
    <property type="entry name" value="SLL0781 PROTEIN"/>
    <property type="match status" value="1"/>
</dbReference>
<reference evidence="1 2" key="1">
    <citation type="submission" date="2019-06" db="EMBL/GenBank/DDBJ databases">
        <title>Pac Bio to generate improved reference genome sequences for organisms with transposon mutant libraries (support for FEBA project).</title>
        <authorList>
            <person name="Blow M."/>
        </authorList>
    </citation>
    <scope>NUCLEOTIDE SEQUENCE [LARGE SCALE GENOMIC DNA]</scope>
    <source>
        <strain evidence="1 2">USDA 1844</strain>
    </source>
</reference>
<sequence>MQNCVLGSRPWEENNGRHKTPIAALFRGFCNRKGSACGGWLEQPQSRKGTAGYGHDSRWRNRSESINGREAIIGFLTRKWQRELEYRLITELWAFTGNRIAVGFAYGWRDGSATSFGHMEPKIGSLELMASCKNASPSSTTHQSKARIADSTGRLAVDRMSTPVSAISVSKGEERHEETPPITALISTVAKYLSAGRRTRQTDPVIAARVSIIEPHVSRSATRGPISPHRTRHCRVWPVGSACARKFRLHVRQSCPHHPEDH</sequence>
<gene>
    <name evidence="1" type="ORF">BCL32_2580</name>
</gene>
<dbReference type="SUPFAM" id="SSF54427">
    <property type="entry name" value="NTF2-like"/>
    <property type="match status" value="1"/>
</dbReference>
<comment type="caution">
    <text evidence="1">The sequence shown here is derived from an EMBL/GenBank/DDBJ whole genome shotgun (WGS) entry which is preliminary data.</text>
</comment>
<dbReference type="InterPro" id="IPR032710">
    <property type="entry name" value="NTF2-like_dom_sf"/>
</dbReference>
<dbReference type="Proteomes" id="UP000319824">
    <property type="component" value="Unassembled WGS sequence"/>
</dbReference>